<evidence type="ECO:0000313" key="12">
    <source>
        <dbReference type="Proteomes" id="UP000033648"/>
    </source>
</evidence>
<dbReference type="GO" id="GO:0045259">
    <property type="term" value="C:proton-transporting ATP synthase complex"/>
    <property type="evidence" value="ECO:0007669"/>
    <property type="project" value="UniProtKB-KW"/>
</dbReference>
<dbReference type="InterPro" id="IPR036771">
    <property type="entry name" value="ATPsynth_dsu/esu_N"/>
</dbReference>
<name>A0A0F4KT95_9BIFI</name>
<keyword evidence="7 8" id="KW-0066">ATP synthesis</keyword>
<dbReference type="PATRIC" id="fig|1684.4.peg.1486"/>
<keyword evidence="8" id="KW-0375">Hydrogen ion transport</keyword>
<comment type="function">
    <text evidence="8">Produces ATP from ADP in the presence of a proton gradient across the membrane.</text>
</comment>
<comment type="similarity">
    <text evidence="2 8 9">Belongs to the ATPase epsilon chain family.</text>
</comment>
<comment type="caution">
    <text evidence="11">The sequence shown here is derived from an EMBL/GenBank/DDBJ whole genome shotgun (WGS) entry which is preliminary data.</text>
</comment>
<dbReference type="Gene3D" id="2.60.15.10">
    <property type="entry name" value="F0F1 ATP synthase delta/epsilon subunit, N-terminal"/>
    <property type="match status" value="1"/>
</dbReference>
<accession>A0A0F4KT95</accession>
<evidence type="ECO:0000259" key="10">
    <source>
        <dbReference type="Pfam" id="PF02823"/>
    </source>
</evidence>
<dbReference type="Proteomes" id="UP000033648">
    <property type="component" value="Unassembled WGS sequence"/>
</dbReference>
<dbReference type="GO" id="GO:0005524">
    <property type="term" value="F:ATP binding"/>
    <property type="evidence" value="ECO:0007669"/>
    <property type="project" value="UniProtKB-UniRule"/>
</dbReference>
<organism evidence="11 12">
    <name type="scientific">Bifidobacterium asteroides</name>
    <dbReference type="NCBI Taxonomy" id="1684"/>
    <lineage>
        <taxon>Bacteria</taxon>
        <taxon>Bacillati</taxon>
        <taxon>Actinomycetota</taxon>
        <taxon>Actinomycetes</taxon>
        <taxon>Bifidobacteriales</taxon>
        <taxon>Bifidobacteriaceae</taxon>
        <taxon>Bifidobacterium</taxon>
    </lineage>
</organism>
<dbReference type="AlphaFoldDB" id="A0A0F4KT95"/>
<evidence type="ECO:0000256" key="4">
    <source>
        <dbReference type="ARBA" id="ARBA00023065"/>
    </source>
</evidence>
<dbReference type="NCBIfam" id="NF009977">
    <property type="entry name" value="PRK13442.1"/>
    <property type="match status" value="1"/>
</dbReference>
<evidence type="ECO:0000256" key="2">
    <source>
        <dbReference type="ARBA" id="ARBA00005712"/>
    </source>
</evidence>
<dbReference type="EMBL" id="JWME01000013">
    <property type="protein sequence ID" value="KJY49288.1"/>
    <property type="molecule type" value="Genomic_DNA"/>
</dbReference>
<evidence type="ECO:0000313" key="11">
    <source>
        <dbReference type="EMBL" id="KJY49288.1"/>
    </source>
</evidence>
<evidence type="ECO:0000256" key="5">
    <source>
        <dbReference type="ARBA" id="ARBA00023136"/>
    </source>
</evidence>
<comment type="subcellular location">
    <subcellularLocation>
        <location evidence="1 8">Cell membrane</location>
        <topology evidence="1 8">Peripheral membrane protein</topology>
    </subcellularLocation>
</comment>
<evidence type="ECO:0000256" key="8">
    <source>
        <dbReference type="HAMAP-Rule" id="MF_00530"/>
    </source>
</evidence>
<dbReference type="GO" id="GO:0046933">
    <property type="term" value="F:proton-transporting ATP synthase activity, rotational mechanism"/>
    <property type="evidence" value="ECO:0007669"/>
    <property type="project" value="UniProtKB-UniRule"/>
</dbReference>
<evidence type="ECO:0000256" key="1">
    <source>
        <dbReference type="ARBA" id="ARBA00004202"/>
    </source>
</evidence>
<gene>
    <name evidence="8 11" type="primary">atpC</name>
    <name evidence="11" type="ORF">JF69_13820</name>
</gene>
<dbReference type="PANTHER" id="PTHR13822:SF10">
    <property type="entry name" value="ATP SYNTHASE EPSILON CHAIN, CHLOROPLASTIC"/>
    <property type="match status" value="1"/>
</dbReference>
<evidence type="ECO:0000256" key="6">
    <source>
        <dbReference type="ARBA" id="ARBA00023196"/>
    </source>
</evidence>
<dbReference type="CDD" id="cd12152">
    <property type="entry name" value="F1-ATPase_delta"/>
    <property type="match status" value="1"/>
</dbReference>
<protein>
    <recommendedName>
        <fullName evidence="8">ATP synthase epsilon chain</fullName>
    </recommendedName>
    <alternativeName>
        <fullName evidence="8">ATP synthase F1 sector epsilon subunit</fullName>
    </alternativeName>
    <alternativeName>
        <fullName evidence="8">F-ATPase epsilon subunit</fullName>
    </alternativeName>
</protein>
<keyword evidence="6 8" id="KW-0139">CF(1)</keyword>
<evidence type="ECO:0000256" key="9">
    <source>
        <dbReference type="RuleBase" id="RU003656"/>
    </source>
</evidence>
<dbReference type="HAMAP" id="MF_00530">
    <property type="entry name" value="ATP_synth_epsil_bac"/>
    <property type="match status" value="1"/>
</dbReference>
<dbReference type="GO" id="GO:0005886">
    <property type="term" value="C:plasma membrane"/>
    <property type="evidence" value="ECO:0007669"/>
    <property type="project" value="UniProtKB-SubCell"/>
</dbReference>
<dbReference type="OrthoDB" id="9791445at2"/>
<dbReference type="NCBIfam" id="TIGR01216">
    <property type="entry name" value="ATP_synt_epsi"/>
    <property type="match status" value="1"/>
</dbReference>
<sequence>MADTGKASMQVNIVSADRPIWSGQARSVTVPGTQGSMGIMPDHEPVLALLQEGNIRVQATDGGRQSFRVDSGFASFDSNKLTVAVDHYLEDADQGKQS</sequence>
<keyword evidence="5 8" id="KW-0472">Membrane</keyword>
<keyword evidence="3 8" id="KW-0813">Transport</keyword>
<dbReference type="SUPFAM" id="SSF51344">
    <property type="entry name" value="Epsilon subunit of F1F0-ATP synthase N-terminal domain"/>
    <property type="match status" value="1"/>
</dbReference>
<dbReference type="InterPro" id="IPR020546">
    <property type="entry name" value="ATP_synth_F1_dsu/esu_N"/>
</dbReference>
<feature type="domain" description="ATP synthase F1 complex delta/epsilon subunit N-terminal" evidence="10">
    <location>
        <begin position="9"/>
        <end position="87"/>
    </location>
</feature>
<keyword evidence="4 8" id="KW-0406">Ion transport</keyword>
<dbReference type="Pfam" id="PF02823">
    <property type="entry name" value="ATP-synt_DE_N"/>
    <property type="match status" value="1"/>
</dbReference>
<evidence type="ECO:0000256" key="3">
    <source>
        <dbReference type="ARBA" id="ARBA00022448"/>
    </source>
</evidence>
<comment type="subunit">
    <text evidence="8 9">F-type ATPases have 2 components, CF(1) - the catalytic core - and CF(0) - the membrane proton channel. CF(1) has five subunits: alpha(3), beta(3), gamma(1), delta(1), epsilon(1). CF(0) has three main subunits: a, b and c.</text>
</comment>
<dbReference type="InterPro" id="IPR001469">
    <property type="entry name" value="ATP_synth_F1_dsu/esu"/>
</dbReference>
<keyword evidence="8" id="KW-1003">Cell membrane</keyword>
<dbReference type="PANTHER" id="PTHR13822">
    <property type="entry name" value="ATP SYNTHASE DELTA/EPSILON CHAIN"/>
    <property type="match status" value="1"/>
</dbReference>
<evidence type="ECO:0000256" key="7">
    <source>
        <dbReference type="ARBA" id="ARBA00023310"/>
    </source>
</evidence>
<reference evidence="11 12" key="1">
    <citation type="submission" date="2014-12" db="EMBL/GenBank/DDBJ databases">
        <title>Comparative genomics of the lactic acid bacteria isolated from the honey bee gut.</title>
        <authorList>
            <person name="Ellegaard K.M."/>
            <person name="Tamarit D."/>
            <person name="Javelind E."/>
            <person name="Olofsson T."/>
            <person name="Andersson S.G."/>
            <person name="Vasquez A."/>
        </authorList>
    </citation>
    <scope>NUCLEOTIDE SEQUENCE [LARGE SCALE GENOMIC DNA]</scope>
    <source>
        <strain evidence="11 12">Bin2</strain>
    </source>
</reference>
<proteinExistence type="inferred from homology"/>